<gene>
    <name evidence="10" type="ORF">Adt_08897</name>
</gene>
<evidence type="ECO:0000256" key="4">
    <source>
        <dbReference type="ARBA" id="ARBA00022833"/>
    </source>
</evidence>
<dbReference type="InterPro" id="IPR013087">
    <property type="entry name" value="Znf_C2H2_type"/>
</dbReference>
<feature type="domain" description="C2H2-type" evidence="9">
    <location>
        <begin position="156"/>
        <end position="183"/>
    </location>
</feature>
<organism evidence="10 11">
    <name type="scientific">Abeliophyllum distichum</name>
    <dbReference type="NCBI Taxonomy" id="126358"/>
    <lineage>
        <taxon>Eukaryota</taxon>
        <taxon>Viridiplantae</taxon>
        <taxon>Streptophyta</taxon>
        <taxon>Embryophyta</taxon>
        <taxon>Tracheophyta</taxon>
        <taxon>Spermatophyta</taxon>
        <taxon>Magnoliopsida</taxon>
        <taxon>eudicotyledons</taxon>
        <taxon>Gunneridae</taxon>
        <taxon>Pentapetalae</taxon>
        <taxon>asterids</taxon>
        <taxon>lamiids</taxon>
        <taxon>Lamiales</taxon>
        <taxon>Oleaceae</taxon>
        <taxon>Forsythieae</taxon>
        <taxon>Abeliophyllum</taxon>
    </lineage>
</organism>
<keyword evidence="6" id="KW-0804">Transcription</keyword>
<dbReference type="Proteomes" id="UP001604336">
    <property type="component" value="Unassembled WGS sequence"/>
</dbReference>
<comment type="caution">
    <text evidence="10">The sequence shown here is derived from an EMBL/GenBank/DDBJ whole genome shotgun (WGS) entry which is preliminary data.</text>
</comment>
<evidence type="ECO:0000256" key="1">
    <source>
        <dbReference type="ARBA" id="ARBA00022723"/>
    </source>
</evidence>
<feature type="domain" description="C2H2-type" evidence="9">
    <location>
        <begin position="88"/>
        <end position="115"/>
    </location>
</feature>
<dbReference type="SUPFAM" id="SSF57667">
    <property type="entry name" value="beta-beta-alpha zinc fingers"/>
    <property type="match status" value="1"/>
</dbReference>
<keyword evidence="5" id="KW-0805">Transcription regulation</keyword>
<dbReference type="PANTHER" id="PTHR45988">
    <property type="entry name" value="C2H2 TYPE ZINC FINGER TRANSCRIPTION FACTOR FAMILY-RELATED"/>
    <property type="match status" value="1"/>
</dbReference>
<dbReference type="InterPro" id="IPR044653">
    <property type="entry name" value="AZF1/2/3-like"/>
</dbReference>
<dbReference type="PROSITE" id="PS50157">
    <property type="entry name" value="ZINC_FINGER_C2H2_2"/>
    <property type="match status" value="3"/>
</dbReference>
<evidence type="ECO:0000256" key="7">
    <source>
        <dbReference type="PROSITE-ProRule" id="PRU00042"/>
    </source>
</evidence>
<evidence type="ECO:0000256" key="6">
    <source>
        <dbReference type="ARBA" id="ARBA00023163"/>
    </source>
</evidence>
<feature type="compositionally biased region" description="Basic and acidic residues" evidence="8">
    <location>
        <begin position="64"/>
        <end position="85"/>
    </location>
</feature>
<evidence type="ECO:0000256" key="3">
    <source>
        <dbReference type="ARBA" id="ARBA00022771"/>
    </source>
</evidence>
<dbReference type="PANTHER" id="PTHR45988:SF18">
    <property type="entry name" value="C2H2-TYPE ZINC FINGER FAMILY PROTEIN"/>
    <property type="match status" value="1"/>
</dbReference>
<keyword evidence="3 7" id="KW-0863">Zinc-finger</keyword>
<reference evidence="11" key="1">
    <citation type="submission" date="2024-07" db="EMBL/GenBank/DDBJ databases">
        <title>Two chromosome-level genome assemblies of Korean endemic species Abeliophyllum distichum and Forsythia ovata (Oleaceae).</title>
        <authorList>
            <person name="Jang H."/>
        </authorList>
    </citation>
    <scope>NUCLEOTIDE SEQUENCE [LARGE SCALE GENOMIC DNA]</scope>
</reference>
<dbReference type="GO" id="GO:0008270">
    <property type="term" value="F:zinc ion binding"/>
    <property type="evidence" value="ECO:0007669"/>
    <property type="project" value="UniProtKB-KW"/>
</dbReference>
<feature type="region of interest" description="Disordered" evidence="8">
    <location>
        <begin position="49"/>
        <end position="85"/>
    </location>
</feature>
<dbReference type="GO" id="GO:0043565">
    <property type="term" value="F:sequence-specific DNA binding"/>
    <property type="evidence" value="ECO:0007669"/>
    <property type="project" value="UniProtKB-ARBA"/>
</dbReference>
<keyword evidence="2" id="KW-0677">Repeat</keyword>
<evidence type="ECO:0000256" key="2">
    <source>
        <dbReference type="ARBA" id="ARBA00022737"/>
    </source>
</evidence>
<keyword evidence="11" id="KW-1185">Reference proteome</keyword>
<keyword evidence="4" id="KW-0862">Zinc</keyword>
<dbReference type="EMBL" id="JBFOLK010000003">
    <property type="protein sequence ID" value="KAL2523843.1"/>
    <property type="molecule type" value="Genomic_DNA"/>
</dbReference>
<evidence type="ECO:0000313" key="11">
    <source>
        <dbReference type="Proteomes" id="UP001604336"/>
    </source>
</evidence>
<dbReference type="PROSITE" id="PS00028">
    <property type="entry name" value="ZINC_FINGER_C2H2_1"/>
    <property type="match status" value="3"/>
</dbReference>
<dbReference type="SMART" id="SM00355">
    <property type="entry name" value="ZnF_C2H2"/>
    <property type="match status" value="3"/>
</dbReference>
<keyword evidence="1" id="KW-0479">Metal-binding</keyword>
<sequence>MVAHRGEDIHESHSMNEVHEKYEDCGSVLGEEKLWMNLRIPENEIRCQEKLRVPPQGSSTEGESELKRGMEKDDRTTGSREKDKMNNKVCPVCNKSFSSGKALGGHMRIHVQAKKDLSFIRKKKVNQSFKSKKRLREDEEISAAGFVKKKNYNKKLTCSICGKKFPSMKSLCGHMRCHPERNWKGIQPPTMVINSSSSKIEHKNVNQIDSLTDADGNQTIDSTESFRDLSVTATRGWMDTRSTLEFSGSEDDQLYDAVLDLMTLARGDSFESGQIHRQRVVESEATNSNSLTYKSGIGDTNQVSEWKNQNEERGSTYLERLQMSNNCLIDAEKEKTGHLLRKSVSIEEHEHKYCESSNAKTIKNKKRRKKLRLSELESGKYADPVTPVDQNLVGIPVTKPPHGKYRCITCGKCFQTHQALGGHRSSHNKSKSTNYNPIDQSSFAASEDERLSTPIAQVDNSTKEIAHECHRILDFDLNEVPPLEDEAGVVTVNFDFASS</sequence>
<dbReference type="InterPro" id="IPR036236">
    <property type="entry name" value="Znf_C2H2_sf"/>
</dbReference>
<evidence type="ECO:0000256" key="5">
    <source>
        <dbReference type="ARBA" id="ARBA00023015"/>
    </source>
</evidence>
<evidence type="ECO:0000259" key="9">
    <source>
        <dbReference type="PROSITE" id="PS50157"/>
    </source>
</evidence>
<dbReference type="AlphaFoldDB" id="A0ABD1UFN6"/>
<dbReference type="Gene3D" id="3.30.160.60">
    <property type="entry name" value="Classic Zinc Finger"/>
    <property type="match status" value="2"/>
</dbReference>
<evidence type="ECO:0000256" key="8">
    <source>
        <dbReference type="SAM" id="MobiDB-lite"/>
    </source>
</evidence>
<evidence type="ECO:0000313" key="10">
    <source>
        <dbReference type="EMBL" id="KAL2523843.1"/>
    </source>
</evidence>
<name>A0ABD1UFN6_9LAMI</name>
<protein>
    <submittedName>
        <fullName evidence="10">PSI-G</fullName>
    </submittedName>
</protein>
<feature type="domain" description="C2H2-type" evidence="9">
    <location>
        <begin position="405"/>
        <end position="432"/>
    </location>
</feature>
<accession>A0ABD1UFN6</accession>
<proteinExistence type="predicted"/>
<dbReference type="Pfam" id="PF13912">
    <property type="entry name" value="zf-C2H2_6"/>
    <property type="match status" value="3"/>
</dbReference>